<feature type="non-terminal residue" evidence="1">
    <location>
        <position position="1"/>
    </location>
</feature>
<comment type="caution">
    <text evidence="1">The sequence shown here is derived from an EMBL/GenBank/DDBJ whole genome shotgun (WGS) entry which is preliminary data.</text>
</comment>
<proteinExistence type="predicted"/>
<evidence type="ECO:0000313" key="2">
    <source>
        <dbReference type="EMBL" id="CAF3901940.1"/>
    </source>
</evidence>
<gene>
    <name evidence="1" type="ORF">GPM918_LOCUS20548</name>
    <name evidence="2" type="ORF">SRO942_LOCUS20545</name>
</gene>
<evidence type="ECO:0000313" key="3">
    <source>
        <dbReference type="Proteomes" id="UP000663829"/>
    </source>
</evidence>
<dbReference type="Proteomes" id="UP000681722">
    <property type="component" value="Unassembled WGS sequence"/>
</dbReference>
<protein>
    <submittedName>
        <fullName evidence="1">Uncharacterized protein</fullName>
    </submittedName>
</protein>
<dbReference type="Proteomes" id="UP000663829">
    <property type="component" value="Unassembled WGS sequence"/>
</dbReference>
<dbReference type="AlphaFoldDB" id="A0A814RYK5"/>
<dbReference type="EMBL" id="CAJNOQ010006522">
    <property type="protein sequence ID" value="CAF1138172.1"/>
    <property type="molecule type" value="Genomic_DNA"/>
</dbReference>
<sequence length="131" mass="14781">KELVEPLMAIQDEKISELEDKITQLEASLTDQNLFASKLESSVKISKDKSNHLKQYGRIGNLRIHNVPEIQDENVHNIVMNLATQMKAELDSHSYPSVIELDKLKTVNQGKLSLNFVLVLSEILSCTDAQH</sequence>
<name>A0A814RYK5_9BILA</name>
<accession>A0A814RYK5</accession>
<dbReference type="OrthoDB" id="7477812at2759"/>
<reference evidence="1" key="1">
    <citation type="submission" date="2021-02" db="EMBL/GenBank/DDBJ databases">
        <authorList>
            <person name="Nowell W R."/>
        </authorList>
    </citation>
    <scope>NUCLEOTIDE SEQUENCE</scope>
</reference>
<evidence type="ECO:0000313" key="1">
    <source>
        <dbReference type="EMBL" id="CAF1138172.1"/>
    </source>
</evidence>
<organism evidence="1 3">
    <name type="scientific">Didymodactylos carnosus</name>
    <dbReference type="NCBI Taxonomy" id="1234261"/>
    <lineage>
        <taxon>Eukaryota</taxon>
        <taxon>Metazoa</taxon>
        <taxon>Spiralia</taxon>
        <taxon>Gnathifera</taxon>
        <taxon>Rotifera</taxon>
        <taxon>Eurotatoria</taxon>
        <taxon>Bdelloidea</taxon>
        <taxon>Philodinida</taxon>
        <taxon>Philodinidae</taxon>
        <taxon>Didymodactylos</taxon>
    </lineage>
</organism>
<dbReference type="EMBL" id="CAJOBC010006522">
    <property type="protein sequence ID" value="CAF3901940.1"/>
    <property type="molecule type" value="Genomic_DNA"/>
</dbReference>
<keyword evidence="3" id="KW-1185">Reference proteome</keyword>